<dbReference type="InterPro" id="IPR043164">
    <property type="entry name" value="Ribosomal_uL10-like_insert_sf"/>
</dbReference>
<dbReference type="GeneID" id="100888621"/>
<dbReference type="OMA" id="DMNPFKL"/>
<dbReference type="InterPro" id="IPR001790">
    <property type="entry name" value="Ribosomal_uL10"/>
</dbReference>
<feature type="region of interest" description="Disordered" evidence="7">
    <location>
        <begin position="282"/>
        <end position="313"/>
    </location>
</feature>
<dbReference type="FunFam" id="3.30.70.1730:FF:000002">
    <property type="entry name" value="60S acidic ribosomal protein P0"/>
    <property type="match status" value="1"/>
</dbReference>
<dbReference type="Proteomes" id="UP000007110">
    <property type="component" value="Unassembled WGS sequence"/>
</dbReference>
<dbReference type="Gene3D" id="3.90.105.20">
    <property type="match status" value="1"/>
</dbReference>
<dbReference type="PANTHER" id="PTHR45699:SF3">
    <property type="entry name" value="LARGE RIBOSOMAL SUBUNIT PROTEIN UL10"/>
    <property type="match status" value="1"/>
</dbReference>
<dbReference type="GO" id="GO:0022625">
    <property type="term" value="C:cytosolic large ribosomal subunit"/>
    <property type="evidence" value="ECO:0000318"/>
    <property type="project" value="GO_Central"/>
</dbReference>
<evidence type="ECO:0000256" key="6">
    <source>
        <dbReference type="PIRNR" id="PIRNR039087"/>
    </source>
</evidence>
<dbReference type="Gene3D" id="3.30.70.1730">
    <property type="match status" value="1"/>
</dbReference>
<dbReference type="KEGG" id="spu:100888621"/>
<dbReference type="Pfam" id="PF00466">
    <property type="entry name" value="Ribosomal_L10"/>
    <property type="match status" value="1"/>
</dbReference>
<name>A0A7M7N374_STRPU</name>
<dbReference type="GO" id="GO:0002181">
    <property type="term" value="P:cytoplasmic translation"/>
    <property type="evidence" value="ECO:0000318"/>
    <property type="project" value="GO_Central"/>
</dbReference>
<evidence type="ECO:0000256" key="5">
    <source>
        <dbReference type="ARBA" id="ARBA00023274"/>
    </source>
</evidence>
<dbReference type="FunFam" id="3.90.105.20:FF:000001">
    <property type="entry name" value="60S acidic ribosomal protein P0"/>
    <property type="match status" value="1"/>
</dbReference>
<comment type="function">
    <text evidence="1 6">Ribosomal protein P0 is the functional equivalent of E.coli protein L10.</text>
</comment>
<dbReference type="PIRSF" id="PIRSF039087">
    <property type="entry name" value="L10E"/>
    <property type="match status" value="1"/>
</dbReference>
<accession>A0A7M7N374</accession>
<evidence type="ECO:0000313" key="9">
    <source>
        <dbReference type="EnsemblMetazoa" id="XP_030830475"/>
    </source>
</evidence>
<feature type="compositionally biased region" description="Basic and acidic residues" evidence="7">
    <location>
        <begin position="286"/>
        <end position="298"/>
    </location>
</feature>
<comment type="similarity">
    <text evidence="2 6">Belongs to the universal ribosomal protein uL10 family.</text>
</comment>
<reference evidence="9" key="2">
    <citation type="submission" date="2021-01" db="UniProtKB">
        <authorList>
            <consortium name="EnsemblMetazoa"/>
        </authorList>
    </citation>
    <scope>IDENTIFICATION</scope>
</reference>
<keyword evidence="5 6" id="KW-0687">Ribonucleoprotein</keyword>
<dbReference type="GO" id="GO:0042254">
    <property type="term" value="P:ribosome biogenesis"/>
    <property type="evidence" value="ECO:0007669"/>
    <property type="project" value="InterPro"/>
</dbReference>
<dbReference type="AlphaFoldDB" id="A0A7M7N374"/>
<evidence type="ECO:0000256" key="1">
    <source>
        <dbReference type="ARBA" id="ARBA00002200"/>
    </source>
</evidence>
<dbReference type="GO" id="GO:0070180">
    <property type="term" value="F:large ribosomal subunit rRNA binding"/>
    <property type="evidence" value="ECO:0000318"/>
    <property type="project" value="GO_Central"/>
</dbReference>
<organism evidence="9 10">
    <name type="scientific">Strongylocentrotus purpuratus</name>
    <name type="common">Purple sea urchin</name>
    <dbReference type="NCBI Taxonomy" id="7668"/>
    <lineage>
        <taxon>Eukaryota</taxon>
        <taxon>Metazoa</taxon>
        <taxon>Echinodermata</taxon>
        <taxon>Eleutherozoa</taxon>
        <taxon>Echinozoa</taxon>
        <taxon>Echinoidea</taxon>
        <taxon>Euechinoidea</taxon>
        <taxon>Echinacea</taxon>
        <taxon>Camarodonta</taxon>
        <taxon>Echinidea</taxon>
        <taxon>Strongylocentrotidae</taxon>
        <taxon>Strongylocentrotus</taxon>
    </lineage>
</organism>
<keyword evidence="10" id="KW-1185">Reference proteome</keyword>
<dbReference type="Pfam" id="PF17777">
    <property type="entry name" value="RL10P_insert"/>
    <property type="match status" value="1"/>
</dbReference>
<keyword evidence="3" id="KW-0597">Phosphoprotein</keyword>
<dbReference type="RefSeq" id="XP_030830475.1">
    <property type="nucleotide sequence ID" value="XM_030974615.1"/>
</dbReference>
<feature type="domain" description="Large ribosomal subunit protein uL10-like insertion" evidence="8">
    <location>
        <begin position="111"/>
        <end position="180"/>
    </location>
</feature>
<dbReference type="PANTHER" id="PTHR45699">
    <property type="entry name" value="60S ACIDIC RIBOSOMAL PROTEIN P0"/>
    <property type="match status" value="1"/>
</dbReference>
<dbReference type="CTD" id="6175"/>
<dbReference type="InterPro" id="IPR050323">
    <property type="entry name" value="Ribosomal_protein_uL10"/>
</dbReference>
<dbReference type="OrthoDB" id="10259902at2759"/>
<dbReference type="InParanoid" id="A0A7M7N374"/>
<dbReference type="InterPro" id="IPR043141">
    <property type="entry name" value="Ribosomal_uL10-like_sf"/>
</dbReference>
<dbReference type="GO" id="GO:0003735">
    <property type="term" value="F:structural constituent of ribosome"/>
    <property type="evidence" value="ECO:0000318"/>
    <property type="project" value="GO_Central"/>
</dbReference>
<keyword evidence="4 6" id="KW-0689">Ribosomal protein</keyword>
<dbReference type="InterPro" id="IPR030670">
    <property type="entry name" value="uL10_eukaryotes"/>
</dbReference>
<protein>
    <recommendedName>
        <fullName evidence="6">60S acidic ribosomal protein P0</fullName>
    </recommendedName>
</protein>
<evidence type="ECO:0000313" key="10">
    <source>
        <dbReference type="Proteomes" id="UP000007110"/>
    </source>
</evidence>
<evidence type="ECO:0000256" key="3">
    <source>
        <dbReference type="ARBA" id="ARBA00022553"/>
    </source>
</evidence>
<dbReference type="CDD" id="cd05795">
    <property type="entry name" value="Ribosomal_P0_L10e"/>
    <property type="match status" value="1"/>
</dbReference>
<dbReference type="SUPFAM" id="SSF160369">
    <property type="entry name" value="Ribosomal protein L10-like"/>
    <property type="match status" value="1"/>
</dbReference>
<evidence type="ECO:0000256" key="4">
    <source>
        <dbReference type="ARBA" id="ARBA00022980"/>
    </source>
</evidence>
<dbReference type="InterPro" id="IPR040637">
    <property type="entry name" value="Ribosomal_uL10-like_insert"/>
</dbReference>
<sequence length="313" mass="33943">MVREDKATWKSNYFVRLIENLNEYPKCFIVGVDNVGSKQMQAIRSSLRGHGVVLMGKNTMIRKAIRGHMENDPGLEKLLPHMKGNVGFVFTKGELLEVREKILANKVAAPAKAGALAPIDVFIDSVNTGLGPEKTSFFQALSIATKIARGTIEILNKVHLIKLGEKVGASEATLLQMLKIYPFSYGLQIRQVYEAGSVFHPSILDITDEDIHVKFIEGVANVAALCLQIGYPTPASVPHSIVNGFKNILAIAVATEITFAQAEQAKAFLADPSAFLAAAAASAPVAEKKEEVAAKKEESEEESDDDMGFGLFD</sequence>
<dbReference type="FunCoup" id="A0A7M7N374">
    <property type="interactions" value="2022"/>
</dbReference>
<evidence type="ECO:0000256" key="7">
    <source>
        <dbReference type="SAM" id="MobiDB-lite"/>
    </source>
</evidence>
<dbReference type="EnsemblMetazoa" id="XM_030974615">
    <property type="protein sequence ID" value="XP_030830475"/>
    <property type="gene ID" value="LOC100888621"/>
</dbReference>
<evidence type="ECO:0000259" key="8">
    <source>
        <dbReference type="Pfam" id="PF17777"/>
    </source>
</evidence>
<proteinExistence type="inferred from homology"/>
<reference evidence="10" key="1">
    <citation type="submission" date="2015-02" db="EMBL/GenBank/DDBJ databases">
        <title>Genome sequencing for Strongylocentrotus purpuratus.</title>
        <authorList>
            <person name="Murali S."/>
            <person name="Liu Y."/>
            <person name="Vee V."/>
            <person name="English A."/>
            <person name="Wang M."/>
            <person name="Skinner E."/>
            <person name="Han Y."/>
            <person name="Muzny D.M."/>
            <person name="Worley K.C."/>
            <person name="Gibbs R.A."/>
        </authorList>
    </citation>
    <scope>NUCLEOTIDE SEQUENCE</scope>
</reference>
<evidence type="ECO:0000256" key="2">
    <source>
        <dbReference type="ARBA" id="ARBA00008889"/>
    </source>
</evidence>
<dbReference type="Pfam" id="PF00428">
    <property type="entry name" value="Ribosomal_60s"/>
    <property type="match status" value="1"/>
</dbReference>